<dbReference type="eggNOG" id="ENOG502SQ2E">
    <property type="taxonomic scope" value="Eukaryota"/>
</dbReference>
<dbReference type="HOGENOM" id="CLU_395326_0_0_1"/>
<dbReference type="RefSeq" id="XP_002551290.1">
    <property type="nucleotide sequence ID" value="XM_002551244.1"/>
</dbReference>
<dbReference type="EMBL" id="GG692403">
    <property type="protein sequence ID" value="EER30592.1"/>
    <property type="molecule type" value="Genomic_DNA"/>
</dbReference>
<reference evidence="1 2" key="1">
    <citation type="journal article" date="2009" name="Nature">
        <title>Evolution of pathogenicity and sexual reproduction in eight Candida genomes.</title>
        <authorList>
            <person name="Butler G."/>
            <person name="Rasmussen M.D."/>
            <person name="Lin M.F."/>
            <person name="Santos M.A."/>
            <person name="Sakthikumar S."/>
            <person name="Munro C.A."/>
            <person name="Rheinbay E."/>
            <person name="Grabherr M."/>
            <person name="Forche A."/>
            <person name="Reedy J.L."/>
            <person name="Agrafioti I."/>
            <person name="Arnaud M.B."/>
            <person name="Bates S."/>
            <person name="Brown A.J."/>
            <person name="Brunke S."/>
            <person name="Costanzo M.C."/>
            <person name="Fitzpatrick D.A."/>
            <person name="de Groot P.W."/>
            <person name="Harris D."/>
            <person name="Hoyer L.L."/>
            <person name="Hube B."/>
            <person name="Klis F.M."/>
            <person name="Kodira C."/>
            <person name="Lennard N."/>
            <person name="Logue M.E."/>
            <person name="Martin R."/>
            <person name="Neiman A.M."/>
            <person name="Nikolaou E."/>
            <person name="Quail M.A."/>
            <person name="Quinn J."/>
            <person name="Santos M.C."/>
            <person name="Schmitzberger F.F."/>
            <person name="Sherlock G."/>
            <person name="Shah P."/>
            <person name="Silverstein K.A."/>
            <person name="Skrzypek M.S."/>
            <person name="Soll D."/>
            <person name="Staggs R."/>
            <person name="Stansfield I."/>
            <person name="Stumpf M.P."/>
            <person name="Sudbery P.E."/>
            <person name="Srikantha T."/>
            <person name="Zeng Q."/>
            <person name="Berman J."/>
            <person name="Berriman M."/>
            <person name="Heitman J."/>
            <person name="Gow N.A."/>
            <person name="Lorenz M.C."/>
            <person name="Birren B.W."/>
            <person name="Kellis M."/>
            <person name="Cuomo C.A."/>
        </authorList>
    </citation>
    <scope>NUCLEOTIDE SEQUENCE [LARGE SCALE GENOMIC DNA]</scope>
    <source>
        <strain evidence="2">ATCC MYA-3404 / T1</strain>
    </source>
</reference>
<accession>C5MHP5</accession>
<sequence>MTHLELLRKCRPILPSKSYLLLGLRNASTFLHRPIGRIPNKLHNELTKFNKNPVKIQPRMEYLPICSKIEHSKINTDIFKKKSPEKLELMLEPIVFHLICIINNSTQSHLYFERLYEFLGEAPDLSEDVQYVSDITRTSPEKLNIPLKCYYIVTQKINRQYNIDELVSWITAIKSRTITESYNSIKQLDSPPPFVLFDIMLKNPQFREEFLLQVNIWRDNMRNFALLRLKSVSILKDVLDNLIYYSIMFEPGYLQPIIEESFKFFKSSRTGIHVELGNNFINESIWNLALYSSKYRDLDPTVIANAQELLISYISSVEKLSFKAYMGITIVIARVSHSKGEKLFQIAERKFSQHKKSQKDLVAYYIARICLCDTPDHLLHVFNVATRKLENSLNIWLFFIRRLNQFGMLDETRSKQILNELVISKISITSDVVTELVRHIDSLVVLRAMANSVDTKTARLFIKKYVQLANNHEGPLPKFPWGEEILNSFPTTSIENVGLVLESYAKSNPSKVFEVYKTELIDKGLSPNKTCLGTLLRVACFDGESILWNGFTAPEIAVMEFQKHVKTKGMGLVPNEWLWGLYTKLLIRYDYVSELSKIMKWWEDLRFEPSKELLLTLLGALPKEFAERHIKHHEKVHSKRDWPWPSIDEFNVYIVNRK</sequence>
<dbReference type="GeneID" id="8300799"/>
<organism evidence="1 2">
    <name type="scientific">Candida tropicalis (strain ATCC MYA-3404 / T1)</name>
    <name type="common">Yeast</name>
    <dbReference type="NCBI Taxonomy" id="294747"/>
    <lineage>
        <taxon>Eukaryota</taxon>
        <taxon>Fungi</taxon>
        <taxon>Dikarya</taxon>
        <taxon>Ascomycota</taxon>
        <taxon>Saccharomycotina</taxon>
        <taxon>Pichiomycetes</taxon>
        <taxon>Debaryomycetaceae</taxon>
        <taxon>Candida/Lodderomyces clade</taxon>
        <taxon>Candida</taxon>
    </lineage>
</organism>
<dbReference type="KEGG" id="ctp:CTRG_05588"/>
<evidence type="ECO:0000313" key="2">
    <source>
        <dbReference type="Proteomes" id="UP000002037"/>
    </source>
</evidence>
<proteinExistence type="predicted"/>
<evidence type="ECO:0000313" key="1">
    <source>
        <dbReference type="EMBL" id="EER30592.1"/>
    </source>
</evidence>
<name>C5MHP5_CANTT</name>
<protein>
    <submittedName>
        <fullName evidence="1">Uncharacterized protein</fullName>
    </submittedName>
</protein>
<dbReference type="AlphaFoldDB" id="C5MHP5"/>
<dbReference type="Proteomes" id="UP000002037">
    <property type="component" value="Unassembled WGS sequence"/>
</dbReference>
<dbReference type="VEuPathDB" id="FungiDB:CTRG_05588"/>
<dbReference type="OrthoDB" id="4017072at2759"/>
<keyword evidence="2" id="KW-1185">Reference proteome</keyword>
<gene>
    <name evidence="1" type="ORF">CTRG_05588</name>
</gene>